<evidence type="ECO:0000256" key="1">
    <source>
        <dbReference type="SAM" id="MobiDB-lite"/>
    </source>
</evidence>
<dbReference type="SUPFAM" id="SSF81606">
    <property type="entry name" value="PP2C-like"/>
    <property type="match status" value="1"/>
</dbReference>
<dbReference type="Proteomes" id="UP000309215">
    <property type="component" value="Unassembled WGS sequence"/>
</dbReference>
<dbReference type="InterPro" id="IPR006141">
    <property type="entry name" value="Intein_N"/>
</dbReference>
<dbReference type="SMART" id="SM00331">
    <property type="entry name" value="PP2C_SIG"/>
    <property type="match status" value="1"/>
</dbReference>
<dbReference type="RefSeq" id="WP_136929481.1">
    <property type="nucleotide sequence ID" value="NZ_SSMQ01000012.1"/>
</dbReference>
<reference evidence="3 4" key="1">
    <citation type="submission" date="2019-04" db="EMBL/GenBank/DDBJ databases">
        <authorList>
            <person name="Li Y."/>
            <person name="Wang J."/>
        </authorList>
    </citation>
    <scope>NUCLEOTIDE SEQUENCE [LARGE SCALE GENOMIC DNA]</scope>
    <source>
        <strain evidence="3 4">DSM 14668</strain>
    </source>
</reference>
<sequence>MGTPHDRNDALRQNEAPTLRGRWPVRSAARTDVGKHRKGNEDAFFHDDELGLYIVADGMGGHAAGEVASHQAVDTIHGMVKRGLGTLGPIDGELDEAQARAACRIMEGAIQAATYLIYAMAELERDKIGMGTTISAALFLGRSLVLGQVGDSRIYQIREGVAVQLTEDHTLLAWQIKQGLLTPAEAAKATHKNVITRAVGNRDYVEVDTAVLAVRAADRYLLCSDGLHGYLNTEEIPEVTALGGADAVTRFIDLANGRGGKDNITAVLVEVV</sequence>
<dbReference type="Pfam" id="PF13672">
    <property type="entry name" value="PP2C_2"/>
    <property type="match status" value="1"/>
</dbReference>
<dbReference type="InterPro" id="IPR015655">
    <property type="entry name" value="PP2C"/>
</dbReference>
<feature type="region of interest" description="Disordered" evidence="1">
    <location>
        <begin position="1"/>
        <end position="34"/>
    </location>
</feature>
<dbReference type="PROSITE" id="PS50817">
    <property type="entry name" value="INTEIN_N_TER"/>
    <property type="match status" value="1"/>
</dbReference>
<dbReference type="AlphaFoldDB" id="A0A4U1JDH9"/>
<dbReference type="OrthoDB" id="5496340at2"/>
<dbReference type="SMART" id="SM00332">
    <property type="entry name" value="PP2Cc"/>
    <property type="match status" value="1"/>
</dbReference>
<dbReference type="Gene3D" id="3.60.40.10">
    <property type="entry name" value="PPM-type phosphatase domain"/>
    <property type="match status" value="1"/>
</dbReference>
<evidence type="ECO:0000259" key="2">
    <source>
        <dbReference type="PROSITE" id="PS51746"/>
    </source>
</evidence>
<gene>
    <name evidence="3" type="ORF">E8A74_13920</name>
</gene>
<dbReference type="InterPro" id="IPR001932">
    <property type="entry name" value="PPM-type_phosphatase-like_dom"/>
</dbReference>
<comment type="caution">
    <text evidence="3">The sequence shown here is derived from an EMBL/GenBank/DDBJ whole genome shotgun (WGS) entry which is preliminary data.</text>
</comment>
<dbReference type="InterPro" id="IPR036457">
    <property type="entry name" value="PPM-type-like_dom_sf"/>
</dbReference>
<dbReference type="EMBL" id="SSMQ01000012">
    <property type="protein sequence ID" value="TKD08882.1"/>
    <property type="molecule type" value="Genomic_DNA"/>
</dbReference>
<dbReference type="PROSITE" id="PS51746">
    <property type="entry name" value="PPM_2"/>
    <property type="match status" value="1"/>
</dbReference>
<feature type="compositionally biased region" description="Basic and acidic residues" evidence="1">
    <location>
        <begin position="1"/>
        <end position="12"/>
    </location>
</feature>
<evidence type="ECO:0000313" key="4">
    <source>
        <dbReference type="Proteomes" id="UP000309215"/>
    </source>
</evidence>
<dbReference type="GO" id="GO:0016539">
    <property type="term" value="P:intein-mediated protein splicing"/>
    <property type="evidence" value="ECO:0007669"/>
    <property type="project" value="InterPro"/>
</dbReference>
<dbReference type="CDD" id="cd00143">
    <property type="entry name" value="PP2Cc"/>
    <property type="match status" value="1"/>
</dbReference>
<feature type="domain" description="PPM-type phosphatase" evidence="2">
    <location>
        <begin position="26"/>
        <end position="271"/>
    </location>
</feature>
<protein>
    <submittedName>
        <fullName evidence="3">Serine/threonine-protein phosphatase</fullName>
    </submittedName>
</protein>
<keyword evidence="4" id="KW-1185">Reference proteome</keyword>
<dbReference type="PANTHER" id="PTHR47992">
    <property type="entry name" value="PROTEIN PHOSPHATASE"/>
    <property type="match status" value="1"/>
</dbReference>
<proteinExistence type="predicted"/>
<name>A0A4U1JDH9_9BACT</name>
<organism evidence="3 4">
    <name type="scientific">Polyangium fumosum</name>
    <dbReference type="NCBI Taxonomy" id="889272"/>
    <lineage>
        <taxon>Bacteria</taxon>
        <taxon>Pseudomonadati</taxon>
        <taxon>Myxococcota</taxon>
        <taxon>Polyangia</taxon>
        <taxon>Polyangiales</taxon>
        <taxon>Polyangiaceae</taxon>
        <taxon>Polyangium</taxon>
    </lineage>
</organism>
<dbReference type="GO" id="GO:0004722">
    <property type="term" value="F:protein serine/threonine phosphatase activity"/>
    <property type="evidence" value="ECO:0007669"/>
    <property type="project" value="InterPro"/>
</dbReference>
<accession>A0A4U1JDH9</accession>
<evidence type="ECO:0000313" key="3">
    <source>
        <dbReference type="EMBL" id="TKD08882.1"/>
    </source>
</evidence>